<dbReference type="InterPro" id="IPR013978">
    <property type="entry name" value="MEKHLA"/>
</dbReference>
<keyword evidence="3" id="KW-1185">Reference proteome</keyword>
<feature type="domain" description="MEKHLA" evidence="1">
    <location>
        <begin position="13"/>
        <end position="158"/>
    </location>
</feature>
<gene>
    <name evidence="2" type="ORF">SAMN02927928_0739</name>
</gene>
<protein>
    <submittedName>
        <fullName evidence="2">MEKHLA domain-containing protein</fullName>
    </submittedName>
</protein>
<evidence type="ECO:0000313" key="2">
    <source>
        <dbReference type="EMBL" id="SCW36867.1"/>
    </source>
</evidence>
<dbReference type="AlphaFoldDB" id="A0A1G4PXC8"/>
<accession>A0A1G4PXC8</accession>
<evidence type="ECO:0000313" key="3">
    <source>
        <dbReference type="Proteomes" id="UP000199150"/>
    </source>
</evidence>
<dbReference type="RefSeq" id="WP_090646008.1">
    <property type="nucleotide sequence ID" value="NZ_CBCRYE010000001.1"/>
</dbReference>
<dbReference type="OrthoDB" id="9794448at2"/>
<dbReference type="Pfam" id="PF08670">
    <property type="entry name" value="MEKHLA"/>
    <property type="match status" value="1"/>
</dbReference>
<sequence>MQTHFSPLTLAYNRLMANSFKSFTGASILGMADAADLDDAALAQALFHAPQAIVSHGTETDPVFCYANEQALMLWEIDWEAFTRLPSRLSAESASDIQSDRDTLLKAALARGWVDDYAGVRISSTGRRFHIRNTTLWNVVDSLGVHHGQAAFIRDWRFL</sequence>
<evidence type="ECO:0000259" key="1">
    <source>
        <dbReference type="Pfam" id="PF08670"/>
    </source>
</evidence>
<proteinExistence type="predicted"/>
<dbReference type="STRING" id="260084.SAMN02927928_0739"/>
<dbReference type="EMBL" id="FMTS01000001">
    <property type="protein sequence ID" value="SCW36867.1"/>
    <property type="molecule type" value="Genomic_DNA"/>
</dbReference>
<organism evidence="2 3">
    <name type="scientific">Asticcacaulis taihuensis</name>
    <dbReference type="NCBI Taxonomy" id="260084"/>
    <lineage>
        <taxon>Bacteria</taxon>
        <taxon>Pseudomonadati</taxon>
        <taxon>Pseudomonadota</taxon>
        <taxon>Alphaproteobacteria</taxon>
        <taxon>Caulobacterales</taxon>
        <taxon>Caulobacteraceae</taxon>
        <taxon>Asticcacaulis</taxon>
    </lineage>
</organism>
<name>A0A1G4PXC8_9CAUL</name>
<dbReference type="Proteomes" id="UP000199150">
    <property type="component" value="Unassembled WGS sequence"/>
</dbReference>
<reference evidence="3" key="1">
    <citation type="submission" date="2016-10" db="EMBL/GenBank/DDBJ databases">
        <authorList>
            <person name="Varghese N."/>
            <person name="Submissions S."/>
        </authorList>
    </citation>
    <scope>NUCLEOTIDE SEQUENCE [LARGE SCALE GENOMIC DNA]</scope>
    <source>
        <strain evidence="3">CGMCC 1.3431</strain>
    </source>
</reference>